<evidence type="ECO:0000256" key="1">
    <source>
        <dbReference type="SAM" id="MobiDB-lite"/>
    </source>
</evidence>
<name>A0A9P7Q6D4_9HYPO</name>
<dbReference type="AlphaFoldDB" id="A0A9P7Q6D4"/>
<sequence>MFHACHDLECLPWAMAGRCNSKMPVNFLTDGQDAMRHAIGGNEAAARPVKTFSVGAVGAVTRLQSESTPISSSALYSVHSRPITQQRLKSRRGAVSSELSILPSSMLPR</sequence>
<feature type="region of interest" description="Disordered" evidence="1">
    <location>
        <begin position="87"/>
        <end position="109"/>
    </location>
</feature>
<organism evidence="2 3">
    <name type="scientific">Claviceps humidiphila</name>
    <dbReference type="NCBI Taxonomy" id="1294629"/>
    <lineage>
        <taxon>Eukaryota</taxon>
        <taxon>Fungi</taxon>
        <taxon>Dikarya</taxon>
        <taxon>Ascomycota</taxon>
        <taxon>Pezizomycotina</taxon>
        <taxon>Sordariomycetes</taxon>
        <taxon>Hypocreomycetidae</taxon>
        <taxon>Hypocreales</taxon>
        <taxon>Clavicipitaceae</taxon>
        <taxon>Claviceps</taxon>
    </lineage>
</organism>
<keyword evidence="3" id="KW-1185">Reference proteome</keyword>
<comment type="caution">
    <text evidence="2">The sequence shown here is derived from an EMBL/GenBank/DDBJ whole genome shotgun (WGS) entry which is preliminary data.</text>
</comment>
<evidence type="ECO:0000313" key="3">
    <source>
        <dbReference type="Proteomes" id="UP000732380"/>
    </source>
</evidence>
<reference evidence="2 3" key="1">
    <citation type="journal article" date="2020" name="bioRxiv">
        <title>Whole genome comparisons of ergot fungi reveals the divergence and evolution of species within the genus Claviceps are the result of varying mechanisms driving genome evolution and host range expansion.</title>
        <authorList>
            <person name="Wyka S.A."/>
            <person name="Mondo S.J."/>
            <person name="Liu M."/>
            <person name="Dettman J."/>
            <person name="Nalam V."/>
            <person name="Broders K.D."/>
        </authorList>
    </citation>
    <scope>NUCLEOTIDE SEQUENCE [LARGE SCALE GENOMIC DNA]</scope>
    <source>
        <strain evidence="2 3">LM576</strain>
    </source>
</reference>
<evidence type="ECO:0000313" key="2">
    <source>
        <dbReference type="EMBL" id="KAG6121050.1"/>
    </source>
</evidence>
<protein>
    <submittedName>
        <fullName evidence="2">Uncharacterized protein</fullName>
    </submittedName>
</protein>
<proteinExistence type="predicted"/>
<gene>
    <name evidence="2" type="ORF">E4U13_005509</name>
</gene>
<dbReference type="Proteomes" id="UP000732380">
    <property type="component" value="Unassembled WGS sequence"/>
</dbReference>
<dbReference type="EMBL" id="SRQM01000045">
    <property type="protein sequence ID" value="KAG6121050.1"/>
    <property type="molecule type" value="Genomic_DNA"/>
</dbReference>
<accession>A0A9P7Q6D4</accession>